<dbReference type="KEGG" id="csyr:103270483"/>
<dbReference type="InterPro" id="IPR029034">
    <property type="entry name" value="Cystine-knot_cytokine"/>
</dbReference>
<dbReference type="GO" id="GO:0005125">
    <property type="term" value="F:cytokine activity"/>
    <property type="evidence" value="ECO:0007669"/>
    <property type="project" value="InterPro"/>
</dbReference>
<keyword evidence="5" id="KW-1185">Reference proteome</keyword>
<dbReference type="GO" id="GO:0005576">
    <property type="term" value="C:extracellular region"/>
    <property type="evidence" value="ECO:0007669"/>
    <property type="project" value="UniProtKB-SubCell"/>
</dbReference>
<keyword evidence="4" id="KW-0732">Signal</keyword>
<gene>
    <name evidence="6" type="primary">IL17D</name>
</gene>
<dbReference type="OrthoDB" id="9858224at2759"/>
<proteinExistence type="inferred from homology"/>
<dbReference type="RefSeq" id="XP_021573209.1">
    <property type="nucleotide sequence ID" value="XM_021717534.1"/>
</dbReference>
<dbReference type="InterPro" id="IPR010345">
    <property type="entry name" value="IL-17_fam"/>
</dbReference>
<protein>
    <submittedName>
        <fullName evidence="6">Interleukin-17D</fullName>
    </submittedName>
</protein>
<evidence type="ECO:0000256" key="1">
    <source>
        <dbReference type="ARBA" id="ARBA00004613"/>
    </source>
</evidence>
<name>A0A3Q0EAQ6_CARSF</name>
<dbReference type="CTD" id="53342"/>
<keyword evidence="3" id="KW-0964">Secreted</keyword>
<evidence type="ECO:0000256" key="4">
    <source>
        <dbReference type="ARBA" id="ARBA00022729"/>
    </source>
</evidence>
<dbReference type="GeneID" id="103270483"/>
<reference evidence="6" key="1">
    <citation type="submission" date="2025-08" db="UniProtKB">
        <authorList>
            <consortium name="RefSeq"/>
        </authorList>
    </citation>
    <scope>IDENTIFICATION</scope>
</reference>
<comment type="subcellular location">
    <subcellularLocation>
        <location evidence="1">Secreted</location>
    </subcellularLocation>
</comment>
<dbReference type="Gene3D" id="2.10.90.10">
    <property type="entry name" value="Cystine-knot cytokines"/>
    <property type="match status" value="1"/>
</dbReference>
<dbReference type="AlphaFoldDB" id="A0A3Q0EAQ6"/>
<dbReference type="SUPFAM" id="SSF57501">
    <property type="entry name" value="Cystine-knot cytokines"/>
    <property type="match status" value="1"/>
</dbReference>
<sequence>MARHFWSRVLSLSPVDQTGHTPVPDTHSPPLPRLSPAGAFLLALLAVAVPGLALRPLPHVHAVFLHLDKTTLALWVGISYDPARFPRHLPEAYCLCRGCLTGPAGEEDLRFRSVPVYAPAVVLRRSSACAGGRAVYTEDYITVAVGCTCLPGPPRDAGSLNASVDKPERSAGQVRPISDLCDTPAKTKMLPLSIWISHPSFSYHGNNGAHIYSHDFSLGPIEMVSSLRHLSVQKSMW</sequence>
<evidence type="ECO:0000256" key="3">
    <source>
        <dbReference type="ARBA" id="ARBA00022525"/>
    </source>
</evidence>
<evidence type="ECO:0000256" key="2">
    <source>
        <dbReference type="ARBA" id="ARBA00007236"/>
    </source>
</evidence>
<evidence type="ECO:0000313" key="5">
    <source>
        <dbReference type="Proteomes" id="UP000189704"/>
    </source>
</evidence>
<dbReference type="Proteomes" id="UP000189704">
    <property type="component" value="Unplaced"/>
</dbReference>
<evidence type="ECO:0000313" key="6">
    <source>
        <dbReference type="RefSeq" id="XP_021573209.1"/>
    </source>
</evidence>
<accession>A0A3Q0EAQ6</accession>
<comment type="similarity">
    <text evidence="2">Belongs to the IL-17 family.</text>
</comment>
<dbReference type="Pfam" id="PF06083">
    <property type="entry name" value="IL17"/>
    <property type="match status" value="1"/>
</dbReference>
<organism evidence="5 6">
    <name type="scientific">Carlito syrichta</name>
    <name type="common">Philippine tarsier</name>
    <name type="synonym">Tarsius syrichta</name>
    <dbReference type="NCBI Taxonomy" id="1868482"/>
    <lineage>
        <taxon>Eukaryota</taxon>
        <taxon>Metazoa</taxon>
        <taxon>Chordata</taxon>
        <taxon>Craniata</taxon>
        <taxon>Vertebrata</taxon>
        <taxon>Euteleostomi</taxon>
        <taxon>Mammalia</taxon>
        <taxon>Eutheria</taxon>
        <taxon>Euarchontoglires</taxon>
        <taxon>Primates</taxon>
        <taxon>Haplorrhini</taxon>
        <taxon>Tarsiiformes</taxon>
        <taxon>Tarsiidae</taxon>
        <taxon>Carlito</taxon>
    </lineage>
</organism>